<dbReference type="EMBL" id="JBBPBM010000007">
    <property type="protein sequence ID" value="KAK8575263.1"/>
    <property type="molecule type" value="Genomic_DNA"/>
</dbReference>
<reference evidence="1 2" key="1">
    <citation type="journal article" date="2024" name="G3 (Bethesda)">
        <title>Genome assembly of Hibiscus sabdariffa L. provides insights into metabolisms of medicinal natural products.</title>
        <authorList>
            <person name="Kim T."/>
        </authorList>
    </citation>
    <scope>NUCLEOTIDE SEQUENCE [LARGE SCALE GENOMIC DNA]</scope>
    <source>
        <strain evidence="1">TK-2024</strain>
        <tissue evidence="1">Old leaves</tissue>
    </source>
</reference>
<protein>
    <recommendedName>
        <fullName evidence="3">RNase H type-1 domain-containing protein</fullName>
    </recommendedName>
</protein>
<keyword evidence="2" id="KW-1185">Reference proteome</keyword>
<gene>
    <name evidence="1" type="ORF">V6N12_062939</name>
</gene>
<name>A0ABR2FAD6_9ROSI</name>
<proteinExistence type="predicted"/>
<dbReference type="InterPro" id="IPR053151">
    <property type="entry name" value="RNase_H-like"/>
</dbReference>
<comment type="caution">
    <text evidence="1">The sequence shown here is derived from an EMBL/GenBank/DDBJ whole genome shotgun (WGS) entry which is preliminary data.</text>
</comment>
<dbReference type="PANTHER" id="PTHR47723">
    <property type="entry name" value="OS05G0353850 PROTEIN"/>
    <property type="match status" value="1"/>
</dbReference>
<organism evidence="1 2">
    <name type="scientific">Hibiscus sabdariffa</name>
    <name type="common">roselle</name>
    <dbReference type="NCBI Taxonomy" id="183260"/>
    <lineage>
        <taxon>Eukaryota</taxon>
        <taxon>Viridiplantae</taxon>
        <taxon>Streptophyta</taxon>
        <taxon>Embryophyta</taxon>
        <taxon>Tracheophyta</taxon>
        <taxon>Spermatophyta</taxon>
        <taxon>Magnoliopsida</taxon>
        <taxon>eudicotyledons</taxon>
        <taxon>Gunneridae</taxon>
        <taxon>Pentapetalae</taxon>
        <taxon>rosids</taxon>
        <taxon>malvids</taxon>
        <taxon>Malvales</taxon>
        <taxon>Malvaceae</taxon>
        <taxon>Malvoideae</taxon>
        <taxon>Hibiscus</taxon>
    </lineage>
</organism>
<dbReference type="PANTHER" id="PTHR47723:SF19">
    <property type="entry name" value="POLYNUCLEOTIDYL TRANSFERASE, RIBONUCLEASE H-LIKE SUPERFAMILY PROTEIN"/>
    <property type="match status" value="1"/>
</dbReference>
<dbReference type="Proteomes" id="UP001472677">
    <property type="component" value="Unassembled WGS sequence"/>
</dbReference>
<dbReference type="CDD" id="cd06222">
    <property type="entry name" value="RNase_H_like"/>
    <property type="match status" value="1"/>
</dbReference>
<evidence type="ECO:0000313" key="2">
    <source>
        <dbReference type="Proteomes" id="UP001472677"/>
    </source>
</evidence>
<evidence type="ECO:0000313" key="1">
    <source>
        <dbReference type="EMBL" id="KAK8575263.1"/>
    </source>
</evidence>
<sequence>MPGLPCGGRNSRACATLLPDCNSCVESAKDFAHYKDARLRDRVAHLVRSGVVNMVWLKPRRGWVKANADGAYNVVNNKVSVGGVIRDEHENWLFGFSRNIGICSSLLAEVLSLNPQPN</sequence>
<dbReference type="InterPro" id="IPR044730">
    <property type="entry name" value="RNase_H-like_dom_plant"/>
</dbReference>
<accession>A0ABR2FAD6</accession>
<evidence type="ECO:0008006" key="3">
    <source>
        <dbReference type="Google" id="ProtNLM"/>
    </source>
</evidence>